<dbReference type="EMBL" id="UOEW01000061">
    <property type="protein sequence ID" value="VAW34146.1"/>
    <property type="molecule type" value="Genomic_DNA"/>
</dbReference>
<evidence type="ECO:0000313" key="2">
    <source>
        <dbReference type="EMBL" id="VAW34146.1"/>
    </source>
</evidence>
<feature type="transmembrane region" description="Helical" evidence="1">
    <location>
        <begin position="151"/>
        <end position="172"/>
    </location>
</feature>
<gene>
    <name evidence="2" type="ORF">MNBD_GAMMA01-2120</name>
</gene>
<feature type="transmembrane region" description="Helical" evidence="1">
    <location>
        <begin position="239"/>
        <end position="257"/>
    </location>
</feature>
<evidence type="ECO:0000256" key="1">
    <source>
        <dbReference type="SAM" id="Phobius"/>
    </source>
</evidence>
<reference evidence="2" key="1">
    <citation type="submission" date="2018-06" db="EMBL/GenBank/DDBJ databases">
        <authorList>
            <person name="Zhirakovskaya E."/>
        </authorList>
    </citation>
    <scope>NUCLEOTIDE SEQUENCE</scope>
</reference>
<feature type="transmembrane region" description="Helical" evidence="1">
    <location>
        <begin position="41"/>
        <end position="60"/>
    </location>
</feature>
<organism evidence="2">
    <name type="scientific">hydrothermal vent metagenome</name>
    <dbReference type="NCBI Taxonomy" id="652676"/>
    <lineage>
        <taxon>unclassified sequences</taxon>
        <taxon>metagenomes</taxon>
        <taxon>ecological metagenomes</taxon>
    </lineage>
</organism>
<sequence>MNSIKMSMWFLLTHAKVFMVVMIIFFGFTMLVMFFSQMPEVQAIIMILQAFVFLGIYLGGSVAKLKKNHLWINNKKYKYSILNAFFIIIGLSGLIMMPILYSALTKSLLILLLPFCTAVFFSFVVLGQNVLFKFLIPATPIIILKLFRIQVGLEIIILLIVASTMLLIFVMYKNLLDDYVNHTDKKNINDSKTIAFTTTGLSAKQYKKINYALGRWVSQWLMNSKKTIDWSILMPHTRLTVFTLYYSIPLFVGLFLVSTDVRKLFYVFVLIILPNIFFAIIMESRHLLGQTKFIAHVFSGDNHRQLKNKILFALDKNILINCVVFLISILFIIKFHSIPVQQSSLLVSYVATFLITLAIYPIFLCLNWVNISFMLILLSSIYGYGMYSMIKWIYAHTHLSMTLPYISALVVVGLLLRLLSQSIWWHRPIETLYKNN</sequence>
<dbReference type="AlphaFoldDB" id="A0A3B0VPQ2"/>
<feature type="transmembrane region" description="Helical" evidence="1">
    <location>
        <begin position="107"/>
        <end position="131"/>
    </location>
</feature>
<proteinExistence type="predicted"/>
<feature type="transmembrane region" description="Helical" evidence="1">
    <location>
        <begin position="264"/>
        <end position="282"/>
    </location>
</feature>
<protein>
    <submittedName>
        <fullName evidence="2">Uncharacterized protein</fullName>
    </submittedName>
</protein>
<feature type="transmembrane region" description="Helical" evidence="1">
    <location>
        <begin position="81"/>
        <end position="101"/>
    </location>
</feature>
<feature type="transmembrane region" description="Helical" evidence="1">
    <location>
        <begin position="12"/>
        <end position="35"/>
    </location>
</feature>
<feature type="transmembrane region" description="Helical" evidence="1">
    <location>
        <begin position="310"/>
        <end position="333"/>
    </location>
</feature>
<name>A0A3B0VPQ2_9ZZZZ</name>
<feature type="transmembrane region" description="Helical" evidence="1">
    <location>
        <begin position="345"/>
        <end position="363"/>
    </location>
</feature>
<keyword evidence="1" id="KW-0812">Transmembrane</keyword>
<accession>A0A3B0VPQ2</accession>
<feature type="transmembrane region" description="Helical" evidence="1">
    <location>
        <begin position="402"/>
        <end position="425"/>
    </location>
</feature>
<keyword evidence="1" id="KW-0472">Membrane</keyword>
<keyword evidence="1" id="KW-1133">Transmembrane helix</keyword>
<feature type="transmembrane region" description="Helical" evidence="1">
    <location>
        <begin position="369"/>
        <end position="390"/>
    </location>
</feature>